<dbReference type="AlphaFoldDB" id="A0A5R8LPL7"/>
<dbReference type="GO" id="GO:0009090">
    <property type="term" value="P:homoserine biosynthetic process"/>
    <property type="evidence" value="ECO:0007669"/>
    <property type="project" value="TreeGrafter"/>
</dbReference>
<keyword evidence="4 11" id="KW-0808">Transferase</keyword>
<evidence type="ECO:0000256" key="1">
    <source>
        <dbReference type="ARBA" id="ARBA00003121"/>
    </source>
</evidence>
<dbReference type="GO" id="GO:0009089">
    <property type="term" value="P:lysine biosynthetic process via diaminopimelate"/>
    <property type="evidence" value="ECO:0007669"/>
    <property type="project" value="UniProtKB-UniPathway"/>
</dbReference>
<dbReference type="CDD" id="cd04911">
    <property type="entry name" value="ACT_AKiii-YclM-BS_1"/>
    <property type="match status" value="1"/>
</dbReference>
<evidence type="ECO:0000256" key="3">
    <source>
        <dbReference type="ARBA" id="ARBA00010122"/>
    </source>
</evidence>
<comment type="pathway">
    <text evidence="2 12">Amino-acid biosynthesis; L-lysine biosynthesis via DAP pathway; (S)-tetrahydrodipicolinate from L-aspartate: step 1/4.</text>
</comment>
<dbReference type="InterPro" id="IPR054352">
    <property type="entry name" value="ACT_Aspartokinase"/>
</dbReference>
<comment type="caution">
    <text evidence="15">The sequence shown here is derived from an EMBL/GenBank/DDBJ whole genome shotgun (WGS) entry which is preliminary data.</text>
</comment>
<name>A0A5R8LPL7_LACZE</name>
<evidence type="ECO:0000256" key="4">
    <source>
        <dbReference type="ARBA" id="ARBA00022679"/>
    </source>
</evidence>
<comment type="function">
    <text evidence="1">Catalyzes the phosphorylation of the beta-carboxyl group of aspartic acid with ATP to yield 4-phospho-L-aspartate, which is involved in the branched biosynthetic pathway leading to the biosynthesis of amino acids threonine, isoleucine and methionine.</text>
</comment>
<dbReference type="PANTHER" id="PTHR21499:SF67">
    <property type="entry name" value="ASPARTOKINASE 3"/>
    <property type="match status" value="1"/>
</dbReference>
<evidence type="ECO:0000256" key="2">
    <source>
        <dbReference type="ARBA" id="ARBA00004766"/>
    </source>
</evidence>
<reference evidence="15 16" key="1">
    <citation type="submission" date="2019-05" db="EMBL/GenBank/DDBJ databases">
        <title>Genome-based reclassification of Lactobacillus casei as Lactobacillus casei subsp. casei. subsp.nov., description of Lactobacillus casei subsp. zeae subsp. nov., and emended description of Lactobacillus casei.</title>
        <authorList>
            <person name="Huang C.-H."/>
        </authorList>
    </citation>
    <scope>NUCLEOTIDE SEQUENCE [LARGE SCALE GENOMIC DNA]</scope>
    <source>
        <strain evidence="15 16">CRBIP24.44</strain>
    </source>
</reference>
<feature type="domain" description="Aspartokinase ACT" evidence="14">
    <location>
        <begin position="388"/>
        <end position="448"/>
    </location>
</feature>
<keyword evidence="8" id="KW-0220">Diaminopimelate biosynthesis</keyword>
<dbReference type="Gene3D" id="1.20.120.1320">
    <property type="entry name" value="Aspartokinase, catalytic domain"/>
    <property type="match status" value="1"/>
</dbReference>
<dbReference type="GO" id="GO:0009088">
    <property type="term" value="P:threonine biosynthetic process"/>
    <property type="evidence" value="ECO:0007669"/>
    <property type="project" value="UniProtKB-UniPathway"/>
</dbReference>
<organism evidence="15 16">
    <name type="scientific">Lacticaseibacillus zeae</name>
    <name type="common">Lactobacillus zeae</name>
    <dbReference type="NCBI Taxonomy" id="57037"/>
    <lineage>
        <taxon>Bacteria</taxon>
        <taxon>Bacillati</taxon>
        <taxon>Bacillota</taxon>
        <taxon>Bacilli</taxon>
        <taxon>Lactobacillales</taxon>
        <taxon>Lactobacillaceae</taxon>
        <taxon>Lacticaseibacillus</taxon>
    </lineage>
</organism>
<evidence type="ECO:0000313" key="15">
    <source>
        <dbReference type="EMBL" id="TLF39060.1"/>
    </source>
</evidence>
<dbReference type="InterPro" id="IPR035804">
    <property type="entry name" value="AKIII_YclM_N"/>
</dbReference>
<dbReference type="SUPFAM" id="SSF55021">
    <property type="entry name" value="ACT-like"/>
    <property type="match status" value="2"/>
</dbReference>
<dbReference type="NCBIfam" id="TIGR00657">
    <property type="entry name" value="asp_kinases"/>
    <property type="match status" value="1"/>
</dbReference>
<gene>
    <name evidence="15" type="ORF">FEI15_08485</name>
</gene>
<comment type="catalytic activity">
    <reaction evidence="9 11">
        <text>L-aspartate + ATP = 4-phospho-L-aspartate + ADP</text>
        <dbReference type="Rhea" id="RHEA:23776"/>
        <dbReference type="ChEBI" id="CHEBI:29991"/>
        <dbReference type="ChEBI" id="CHEBI:30616"/>
        <dbReference type="ChEBI" id="CHEBI:57535"/>
        <dbReference type="ChEBI" id="CHEBI:456216"/>
        <dbReference type="EC" id="2.7.2.4"/>
    </reaction>
</comment>
<dbReference type="GO" id="GO:0004072">
    <property type="term" value="F:aspartate kinase activity"/>
    <property type="evidence" value="ECO:0007669"/>
    <property type="project" value="UniProtKB-EC"/>
</dbReference>
<keyword evidence="12" id="KW-0028">Amino-acid biosynthesis</keyword>
<dbReference type="UniPathway" id="UPA00051">
    <property type="reaction ID" value="UER00462"/>
</dbReference>
<dbReference type="CDD" id="cd04245">
    <property type="entry name" value="AAK_AKiii-YclM-BS"/>
    <property type="match status" value="1"/>
</dbReference>
<sequence>MRVVKFGGSSLANGSQFAKVVAIMKANPARQVMVTSAPGKRHPGDVKVTDLLIQYAQAALRHENATEVVKEIVARYQAIADDFGLDPQVMQQISEELYQLPKKTFTNHDYLMAGFKARGEKLNAFLMTAVLNHEGIEATYGEPKDLGIMVTDDPNDAEVSRETYTHLEAFSRSLGVLVVPGFYGYTSKGAIATFSRGGSDITGAILANGFHADLYENFTDVDGVAAADPRVVANPQMIQEMTYREMRELSYGGFGVFHDEAILPAIAGQIPINLKNTNHPDAPGTMIVPEQHFVPKHAITGIVSSQHFGAIYLHRYLLNKEVGFTLKLLQVLERHGISYEHMPSGIDDLTIILDDRQLNEAKRKAVCDEIQAAVHPDVLKWIDDYAIIMVVGEGMAQRTGLIQTILQPLASAGVHVSMINEGASQISLMLGTSRESANRAVKAIYNAFFIPINQRLEVH</sequence>
<dbReference type="InterPro" id="IPR045865">
    <property type="entry name" value="ACT-like_dom_sf"/>
</dbReference>
<dbReference type="UniPathway" id="UPA00050">
    <property type="reaction ID" value="UER00461"/>
</dbReference>
<evidence type="ECO:0000256" key="12">
    <source>
        <dbReference type="RuleBase" id="RU004249"/>
    </source>
</evidence>
<feature type="binding site" evidence="10">
    <location>
        <begin position="219"/>
        <end position="220"/>
    </location>
    <ligand>
        <name>ATP</name>
        <dbReference type="ChEBI" id="CHEBI:30616"/>
    </ligand>
</feature>
<comment type="pathway">
    <text evidence="12">Amino-acid biosynthesis; L-methionine biosynthesis via de novo pathway; L-homoserine from L-aspartate: step 1/3.</text>
</comment>
<dbReference type="GO" id="GO:0005829">
    <property type="term" value="C:cytosol"/>
    <property type="evidence" value="ECO:0007669"/>
    <property type="project" value="TreeGrafter"/>
</dbReference>
<dbReference type="EMBL" id="VBWO01000007">
    <property type="protein sequence ID" value="TLF39060.1"/>
    <property type="molecule type" value="Genomic_DNA"/>
</dbReference>
<dbReference type="InterPro" id="IPR036393">
    <property type="entry name" value="AceGlu_kinase-like_sf"/>
</dbReference>
<keyword evidence="7 10" id="KW-0067">ATP-binding</keyword>
<protein>
    <recommendedName>
        <fullName evidence="11">Aspartokinase</fullName>
        <ecNumber evidence="11">2.7.2.4</ecNumber>
    </recommendedName>
</protein>
<dbReference type="NCBIfam" id="NF006540">
    <property type="entry name" value="PRK09034.1"/>
    <property type="match status" value="1"/>
</dbReference>
<keyword evidence="5 10" id="KW-0547">Nucleotide-binding</keyword>
<dbReference type="GO" id="GO:0005524">
    <property type="term" value="F:ATP binding"/>
    <property type="evidence" value="ECO:0007669"/>
    <property type="project" value="UniProtKB-KW"/>
</dbReference>
<feature type="domain" description="Aspartate/glutamate/uridylate kinase" evidence="13">
    <location>
        <begin position="2"/>
        <end position="274"/>
    </location>
</feature>
<dbReference type="EC" id="2.7.2.4" evidence="11"/>
<evidence type="ECO:0000313" key="16">
    <source>
        <dbReference type="Proteomes" id="UP000309885"/>
    </source>
</evidence>
<dbReference type="UniPathway" id="UPA00034">
    <property type="reaction ID" value="UER00015"/>
</dbReference>
<evidence type="ECO:0000256" key="11">
    <source>
        <dbReference type="RuleBase" id="RU003448"/>
    </source>
</evidence>
<dbReference type="PIRSF" id="PIRSF000726">
    <property type="entry name" value="Asp_kin"/>
    <property type="match status" value="1"/>
</dbReference>
<evidence type="ECO:0000256" key="8">
    <source>
        <dbReference type="ARBA" id="ARBA00022915"/>
    </source>
</evidence>
<dbReference type="InterPro" id="IPR001048">
    <property type="entry name" value="Asp/Glu/Uridylate_kinase"/>
</dbReference>
<evidence type="ECO:0000256" key="6">
    <source>
        <dbReference type="ARBA" id="ARBA00022777"/>
    </source>
</evidence>
<keyword evidence="6 11" id="KW-0418">Kinase</keyword>
<dbReference type="GO" id="GO:0019877">
    <property type="term" value="P:diaminopimelate biosynthetic process"/>
    <property type="evidence" value="ECO:0007669"/>
    <property type="project" value="UniProtKB-KW"/>
</dbReference>
<dbReference type="InterPro" id="IPR042199">
    <property type="entry name" value="AsparK_Bifunc_asparK/hSer_DH"/>
</dbReference>
<dbReference type="PROSITE" id="PS00324">
    <property type="entry name" value="ASPARTOKINASE"/>
    <property type="match status" value="1"/>
</dbReference>
<evidence type="ECO:0000256" key="7">
    <source>
        <dbReference type="ARBA" id="ARBA00022840"/>
    </source>
</evidence>
<dbReference type="PANTHER" id="PTHR21499">
    <property type="entry name" value="ASPARTATE KINASE"/>
    <property type="match status" value="1"/>
</dbReference>
<comment type="similarity">
    <text evidence="3 11">Belongs to the aspartokinase family.</text>
</comment>
<evidence type="ECO:0000259" key="14">
    <source>
        <dbReference type="Pfam" id="PF22468"/>
    </source>
</evidence>
<dbReference type="Pfam" id="PF22468">
    <property type="entry name" value="ACT_9"/>
    <property type="match status" value="1"/>
</dbReference>
<dbReference type="Pfam" id="PF00696">
    <property type="entry name" value="AA_kinase"/>
    <property type="match status" value="1"/>
</dbReference>
<evidence type="ECO:0000256" key="10">
    <source>
        <dbReference type="PIRSR" id="PIRSR000726-1"/>
    </source>
</evidence>
<evidence type="ECO:0000256" key="5">
    <source>
        <dbReference type="ARBA" id="ARBA00022741"/>
    </source>
</evidence>
<evidence type="ECO:0000256" key="9">
    <source>
        <dbReference type="ARBA" id="ARBA00047872"/>
    </source>
</evidence>
<feature type="binding site" evidence="10">
    <location>
        <position position="230"/>
    </location>
    <ligand>
        <name>ATP</name>
        <dbReference type="ChEBI" id="CHEBI:30616"/>
    </ligand>
</feature>
<dbReference type="FunFam" id="3.40.1160.10:FF:000027">
    <property type="entry name" value="Aspartokinase"/>
    <property type="match status" value="1"/>
</dbReference>
<evidence type="ECO:0000259" key="13">
    <source>
        <dbReference type="Pfam" id="PF00696"/>
    </source>
</evidence>
<dbReference type="InterPro" id="IPR005260">
    <property type="entry name" value="Asp_kin_monofn"/>
</dbReference>
<dbReference type="Proteomes" id="UP000309885">
    <property type="component" value="Unassembled WGS sequence"/>
</dbReference>
<proteinExistence type="inferred from homology"/>
<dbReference type="SUPFAM" id="SSF53633">
    <property type="entry name" value="Carbamate kinase-like"/>
    <property type="match status" value="1"/>
</dbReference>
<dbReference type="InterPro" id="IPR018042">
    <property type="entry name" value="Aspartate_kinase_CS"/>
</dbReference>
<dbReference type="Gene3D" id="3.30.2130.10">
    <property type="entry name" value="VC0802-like"/>
    <property type="match status" value="1"/>
</dbReference>
<dbReference type="InterPro" id="IPR001341">
    <property type="entry name" value="Asp_kinase"/>
</dbReference>
<dbReference type="Gene3D" id="3.40.1160.10">
    <property type="entry name" value="Acetylglutamate kinase-like"/>
    <property type="match status" value="1"/>
</dbReference>
<dbReference type="RefSeq" id="WP_138131032.1">
    <property type="nucleotide sequence ID" value="NZ_VBWO01000007.1"/>
</dbReference>
<accession>A0A5R8LPL7</accession>
<comment type="pathway">
    <text evidence="12">Amino-acid biosynthesis; L-threonine biosynthesis; L-threonine from L-aspartate: step 1/5.</text>
</comment>